<dbReference type="OrthoDB" id="442352at2759"/>
<feature type="transmembrane region" description="Helical" evidence="6">
    <location>
        <begin position="553"/>
        <end position="571"/>
    </location>
</feature>
<feature type="transmembrane region" description="Helical" evidence="6">
    <location>
        <begin position="608"/>
        <end position="626"/>
    </location>
</feature>
<reference evidence="8" key="1">
    <citation type="submission" date="2018-11" db="EMBL/GenBank/DDBJ databases">
        <authorList>
            <person name="Alioto T."/>
            <person name="Alioto T."/>
        </authorList>
    </citation>
    <scope>NUCLEOTIDE SEQUENCE</scope>
</reference>
<feature type="transmembrane region" description="Helical" evidence="6">
    <location>
        <begin position="651"/>
        <end position="672"/>
    </location>
</feature>
<keyword evidence="5 6" id="KW-0472">Membrane</keyword>
<evidence type="ECO:0000256" key="1">
    <source>
        <dbReference type="ARBA" id="ARBA00004141"/>
    </source>
</evidence>
<feature type="transmembrane region" description="Helical" evidence="6">
    <location>
        <begin position="577"/>
        <end position="596"/>
    </location>
</feature>
<comment type="caution">
    <text evidence="8">The sequence shown here is derived from an EMBL/GenBank/DDBJ whole genome shotgun (WGS) entry which is preliminary data.</text>
</comment>
<feature type="transmembrane region" description="Helical" evidence="6">
    <location>
        <begin position="288"/>
        <end position="304"/>
    </location>
</feature>
<feature type="transmembrane region" description="Helical" evidence="6">
    <location>
        <begin position="356"/>
        <end position="374"/>
    </location>
</feature>
<keyword evidence="9" id="KW-1185">Reference proteome</keyword>
<dbReference type="Proteomes" id="UP000596742">
    <property type="component" value="Unassembled WGS sequence"/>
</dbReference>
<evidence type="ECO:0000256" key="2">
    <source>
        <dbReference type="ARBA" id="ARBA00022448"/>
    </source>
</evidence>
<keyword evidence="3 6" id="KW-0812">Transmembrane</keyword>
<dbReference type="Pfam" id="PF03600">
    <property type="entry name" value="CitMHS"/>
    <property type="match status" value="1"/>
</dbReference>
<protein>
    <recommendedName>
        <fullName evidence="7">Citrate transporter-like domain-containing protein</fullName>
    </recommendedName>
</protein>
<dbReference type="InterPro" id="IPR004680">
    <property type="entry name" value="Cit_transptr-like_dom"/>
</dbReference>
<evidence type="ECO:0000259" key="7">
    <source>
        <dbReference type="Pfam" id="PF03600"/>
    </source>
</evidence>
<evidence type="ECO:0000313" key="9">
    <source>
        <dbReference type="Proteomes" id="UP000596742"/>
    </source>
</evidence>
<dbReference type="PANTHER" id="PTHR43568:SF1">
    <property type="entry name" value="P PROTEIN"/>
    <property type="match status" value="1"/>
</dbReference>
<feature type="transmembrane region" description="Helical" evidence="6">
    <location>
        <begin position="693"/>
        <end position="720"/>
    </location>
</feature>
<dbReference type="CDD" id="cd01116">
    <property type="entry name" value="P_permease"/>
    <property type="match status" value="1"/>
</dbReference>
<accession>A0A8B6EGL1</accession>
<evidence type="ECO:0000256" key="3">
    <source>
        <dbReference type="ARBA" id="ARBA00022692"/>
    </source>
</evidence>
<feature type="transmembrane region" description="Helical" evidence="6">
    <location>
        <begin position="438"/>
        <end position="460"/>
    </location>
</feature>
<comment type="subcellular location">
    <subcellularLocation>
        <location evidence="1">Membrane</location>
        <topology evidence="1">Multi-pass membrane protein</topology>
    </subcellularLocation>
</comment>
<feature type="transmembrane region" description="Helical" evidence="6">
    <location>
        <begin position="324"/>
        <end position="344"/>
    </location>
</feature>
<dbReference type="EMBL" id="UYJE01005096">
    <property type="protein sequence ID" value="VDI33841.1"/>
    <property type="molecule type" value="Genomic_DNA"/>
</dbReference>
<name>A0A8B6EGL1_MYTGA</name>
<keyword evidence="4 6" id="KW-1133">Transmembrane helix</keyword>
<proteinExistence type="predicted"/>
<gene>
    <name evidence="8" type="ORF">MGAL_10B011434</name>
</gene>
<dbReference type="GO" id="GO:0055085">
    <property type="term" value="P:transmembrane transport"/>
    <property type="evidence" value="ECO:0007669"/>
    <property type="project" value="InterPro"/>
</dbReference>
<organism evidence="8 9">
    <name type="scientific">Mytilus galloprovincialis</name>
    <name type="common">Mediterranean mussel</name>
    <dbReference type="NCBI Taxonomy" id="29158"/>
    <lineage>
        <taxon>Eukaryota</taxon>
        <taxon>Metazoa</taxon>
        <taxon>Spiralia</taxon>
        <taxon>Lophotrochozoa</taxon>
        <taxon>Mollusca</taxon>
        <taxon>Bivalvia</taxon>
        <taxon>Autobranchia</taxon>
        <taxon>Pteriomorphia</taxon>
        <taxon>Mytilida</taxon>
        <taxon>Mytiloidea</taxon>
        <taxon>Mytilidae</taxon>
        <taxon>Mytilinae</taxon>
        <taxon>Mytilus</taxon>
    </lineage>
</organism>
<evidence type="ECO:0000256" key="5">
    <source>
        <dbReference type="ARBA" id="ARBA00023136"/>
    </source>
</evidence>
<evidence type="ECO:0000256" key="4">
    <source>
        <dbReference type="ARBA" id="ARBA00022989"/>
    </source>
</evidence>
<dbReference type="PANTHER" id="PTHR43568">
    <property type="entry name" value="P PROTEIN"/>
    <property type="match status" value="1"/>
</dbReference>
<dbReference type="AlphaFoldDB" id="A0A8B6EGL1"/>
<feature type="domain" description="Citrate transporter-like" evidence="7">
    <location>
        <begin position="276"/>
        <end position="703"/>
    </location>
</feature>
<evidence type="ECO:0000313" key="8">
    <source>
        <dbReference type="EMBL" id="VDI33841.1"/>
    </source>
</evidence>
<dbReference type="GO" id="GO:0016020">
    <property type="term" value="C:membrane"/>
    <property type="evidence" value="ECO:0007669"/>
    <property type="project" value="UniProtKB-SubCell"/>
</dbReference>
<sequence>MATTVQRKTRQLSSSDLRNLVHYNSERPKSTPIEIDNQDDESTFSRYVRPASVVPQLSHSNDLKNEKPATIVETTPLLTERRESNLTSSVESIASVFSWTNCKEKGKGYFSFKNKFEVLNHLKIVVLLAVAIACFIGIIIKDEKDEEWHLISVDNAHLTYEDLHIHDINNVTVKIKGPFKQGNTSASPVPILRVNLSETMEPNQSSQDLTFILKNMDKNFYDENDLTVYQHDFKVRTRNSSLLFETNSNHSIPLYYSVHEHDQRVILAVLVLVGVYILIIFDLVHRAMAALIGSLAAIAVLAHYGERPDLNTIISWIDMETLMLLFGMMILVSIFSETGFFDFFALKAYKTAKGKIWPLITLLCAFSAIVSAFLDNVTTILLLTPVTIRQQNLNSENKLLVMKDIVEEKKYDIHTNVSNPPNVILVTNKYVEYQDTDFSMFTLHMFPGIILVSFVGYGVMRLFYTKMDSLENPEPIDVAEMRHEINVWRRAAARVNIASREESIMKALFLQKATEKENALIRLMYNMRNTKQTNFEQNVTELERKYYITDHWLLVKCTLVLFVVIIFFFLHSFINGVYISLGWIAVVGAIILMILADIKELENIFHRVEWATLIFFAALFVLMEALKELGLIDEIGKAVGEIIGNAGDKKLLVAVLLILWVSAFASSFIDNIPYTTAMIPVLVQLTENEQVPILPMILALAFGACLGGNGTLIGASANVVCAGIADQHGYGFSFWEFFKVGFPMMVVSNIVAMGYLLLFHVAIEWHPSVQDQLK</sequence>
<feature type="transmembrane region" description="Helical" evidence="6">
    <location>
        <begin position="122"/>
        <end position="140"/>
    </location>
</feature>
<feature type="transmembrane region" description="Helical" evidence="6">
    <location>
        <begin position="264"/>
        <end position="281"/>
    </location>
</feature>
<evidence type="ECO:0000256" key="6">
    <source>
        <dbReference type="SAM" id="Phobius"/>
    </source>
</evidence>
<keyword evidence="2" id="KW-0813">Transport</keyword>
<dbReference type="InterPro" id="IPR051475">
    <property type="entry name" value="Diverse_Ion_Transporter"/>
</dbReference>
<feature type="transmembrane region" description="Helical" evidence="6">
    <location>
        <begin position="740"/>
        <end position="763"/>
    </location>
</feature>